<sequence length="136" mass="14847">MTAPETRLTPSPRWRKPVAILALVFGVLTLMSGGNVLFGPPQAQAAAGNYMPFVLWFNFLAGFLYISAAIGIWQRRSWARKLAIFIALATCLIALGFGYQLIRGQAYEMRTLGALALRIGVWAAISGALMGTRDQQ</sequence>
<feature type="transmembrane region" description="Helical" evidence="1">
    <location>
        <begin position="82"/>
        <end position="102"/>
    </location>
</feature>
<keyword evidence="1" id="KW-1133">Transmembrane helix</keyword>
<dbReference type="AlphaFoldDB" id="A0A9Y2KX66"/>
<protein>
    <submittedName>
        <fullName evidence="2">Uncharacterized protein</fullName>
    </submittedName>
</protein>
<keyword evidence="1" id="KW-0812">Transmembrane</keyword>
<dbReference type="KEGG" id="ppso:QPJ95_13485"/>
<accession>A0A9Y2KX66</accession>
<keyword evidence="3" id="KW-1185">Reference proteome</keyword>
<dbReference type="RefSeq" id="WP_270920533.1">
    <property type="nucleotide sequence ID" value="NZ_CP127247.1"/>
</dbReference>
<organism evidence="2 3">
    <name type="scientific">Parasedimentitalea psychrophila</name>
    <dbReference type="NCBI Taxonomy" id="2997337"/>
    <lineage>
        <taxon>Bacteria</taxon>
        <taxon>Pseudomonadati</taxon>
        <taxon>Pseudomonadota</taxon>
        <taxon>Alphaproteobacteria</taxon>
        <taxon>Rhodobacterales</taxon>
        <taxon>Paracoccaceae</taxon>
        <taxon>Parasedimentitalea</taxon>
    </lineage>
</organism>
<evidence type="ECO:0000313" key="2">
    <source>
        <dbReference type="EMBL" id="WIY23661.1"/>
    </source>
</evidence>
<evidence type="ECO:0000256" key="1">
    <source>
        <dbReference type="SAM" id="Phobius"/>
    </source>
</evidence>
<gene>
    <name evidence="2" type="ORF">QPJ95_13485</name>
</gene>
<reference evidence="2 3" key="1">
    <citation type="submission" date="2023-06" db="EMBL/GenBank/DDBJ databases">
        <title>Parasedimentitalea psychrophila sp. nov., a psychrophilic bacterium isolated from deep-sea sediment.</title>
        <authorList>
            <person name="Li A."/>
        </authorList>
    </citation>
    <scope>NUCLEOTIDE SEQUENCE [LARGE SCALE GENOMIC DNA]</scope>
    <source>
        <strain evidence="2 3">QS115</strain>
    </source>
</reference>
<keyword evidence="1" id="KW-0472">Membrane</keyword>
<name>A0A9Y2KX66_9RHOB</name>
<feature type="transmembrane region" description="Helical" evidence="1">
    <location>
        <begin position="55"/>
        <end position="73"/>
    </location>
</feature>
<dbReference type="Proteomes" id="UP001238334">
    <property type="component" value="Chromosome"/>
</dbReference>
<evidence type="ECO:0000313" key="3">
    <source>
        <dbReference type="Proteomes" id="UP001238334"/>
    </source>
</evidence>
<feature type="transmembrane region" description="Helical" evidence="1">
    <location>
        <begin position="114"/>
        <end position="132"/>
    </location>
</feature>
<dbReference type="EMBL" id="CP127247">
    <property type="protein sequence ID" value="WIY23661.1"/>
    <property type="molecule type" value="Genomic_DNA"/>
</dbReference>
<proteinExistence type="predicted"/>